<name>A0A5P9JW25_9HYPH</name>
<dbReference type="KEGG" id="mico:GDR74_12715"/>
<protein>
    <submittedName>
        <fullName evidence="1">Uncharacterized protein</fullName>
    </submittedName>
</protein>
<sequence length="179" mass="19680">MKIADVLRRDRAMVEERKDGPVLVRARTGAVVGSEEDAPVTVVFADREGRPHRAVVRAGIVCIAGRLADGSREGWSLARVLRHQNYTIHPDGMLTGADGRFYNATPWPGGTPLDAPFQENWVVSVDDRPCMPAWIAGIRDQDEAQAVNGEPGFAASRPFASNLNRKERRRLAALRVVKS</sequence>
<gene>
    <name evidence="1" type="ORF">GDR74_12715</name>
</gene>
<dbReference type="RefSeq" id="WP_152586648.1">
    <property type="nucleotide sequence ID" value="NZ_CP045423.1"/>
</dbReference>
<reference evidence="1 2" key="1">
    <citation type="submission" date="2019-10" db="EMBL/GenBank/DDBJ databases">
        <title>Isolation, Identification of Microvirga thermotolerans HR1, a novel thermophilic bacterium and Comparative Genomics of the genus Microvirga.</title>
        <authorList>
            <person name="Li J."/>
            <person name="Zhang W."/>
            <person name="Lin M."/>
            <person name="Wang J."/>
        </authorList>
    </citation>
    <scope>NUCLEOTIDE SEQUENCE [LARGE SCALE GENOMIC DNA]</scope>
    <source>
        <strain evidence="1 2">HR1</strain>
    </source>
</reference>
<keyword evidence="2" id="KW-1185">Reference proteome</keyword>
<organism evidence="1 2">
    <name type="scientific">Microvirga thermotolerans</name>
    <dbReference type="NCBI Taxonomy" id="2651334"/>
    <lineage>
        <taxon>Bacteria</taxon>
        <taxon>Pseudomonadati</taxon>
        <taxon>Pseudomonadota</taxon>
        <taxon>Alphaproteobacteria</taxon>
        <taxon>Hyphomicrobiales</taxon>
        <taxon>Methylobacteriaceae</taxon>
        <taxon>Microvirga</taxon>
    </lineage>
</organism>
<evidence type="ECO:0000313" key="2">
    <source>
        <dbReference type="Proteomes" id="UP000325614"/>
    </source>
</evidence>
<dbReference type="AlphaFoldDB" id="A0A5P9JW25"/>
<proteinExistence type="predicted"/>
<dbReference type="Proteomes" id="UP000325614">
    <property type="component" value="Chromosome"/>
</dbReference>
<dbReference type="EMBL" id="CP045423">
    <property type="protein sequence ID" value="QFU17012.1"/>
    <property type="molecule type" value="Genomic_DNA"/>
</dbReference>
<accession>A0A5P9JW25</accession>
<evidence type="ECO:0000313" key="1">
    <source>
        <dbReference type="EMBL" id="QFU17012.1"/>
    </source>
</evidence>